<dbReference type="InterPro" id="IPR037523">
    <property type="entry name" value="VOC_core"/>
</dbReference>
<feature type="domain" description="VOC" evidence="1">
    <location>
        <begin position="14"/>
        <end position="141"/>
    </location>
</feature>
<dbReference type="EMBL" id="JADMKU010000002">
    <property type="protein sequence ID" value="MBR9650274.1"/>
    <property type="molecule type" value="Genomic_DNA"/>
</dbReference>
<dbReference type="InterPro" id="IPR029068">
    <property type="entry name" value="Glyas_Bleomycin-R_OHBP_Dase"/>
</dbReference>
<dbReference type="RefSeq" id="WP_212699776.1">
    <property type="nucleotide sequence ID" value="NZ_JADMKU010000002.1"/>
</dbReference>
<evidence type="ECO:0000313" key="3">
    <source>
        <dbReference type="Proteomes" id="UP001195941"/>
    </source>
</evidence>
<dbReference type="Gene3D" id="3.10.180.10">
    <property type="entry name" value="2,3-Dihydroxybiphenyl 1,2-Dioxygenase, domain 1"/>
    <property type="match status" value="1"/>
</dbReference>
<proteinExistence type="predicted"/>
<organism evidence="2 3">
    <name type="scientific">Thalassovita aquimarina</name>
    <dbReference type="NCBI Taxonomy" id="2785917"/>
    <lineage>
        <taxon>Bacteria</taxon>
        <taxon>Pseudomonadati</taxon>
        <taxon>Pseudomonadota</taxon>
        <taxon>Alphaproteobacteria</taxon>
        <taxon>Rhodobacterales</taxon>
        <taxon>Roseobacteraceae</taxon>
        <taxon>Thalassovita</taxon>
    </lineage>
</organism>
<evidence type="ECO:0000313" key="2">
    <source>
        <dbReference type="EMBL" id="MBR9650274.1"/>
    </source>
</evidence>
<dbReference type="Proteomes" id="UP001195941">
    <property type="component" value="Unassembled WGS sequence"/>
</dbReference>
<comment type="caution">
    <text evidence="2">The sequence shown here is derived from an EMBL/GenBank/DDBJ whole genome shotgun (WGS) entry which is preliminary data.</text>
</comment>
<evidence type="ECO:0000259" key="1">
    <source>
        <dbReference type="PROSITE" id="PS51819"/>
    </source>
</evidence>
<dbReference type="PROSITE" id="PS51819">
    <property type="entry name" value="VOC"/>
    <property type="match status" value="1"/>
</dbReference>
<accession>A0ABS5HMS8</accession>
<sequence length="147" mass="15746">MDFETVSAADFGASLTGIGLNLLVRDVPAEVAFLRNVFGIEAHRVSADFAIVPYQGQLLQLHSDGTFADHPLLTLLPENPPRGAGIEIRLFNTDPDKAADRAAAAAAMVLQAPANKPHGLREAVILCDNGYAWVPSRVLSQEERDAS</sequence>
<gene>
    <name evidence="2" type="ORF">IT775_03930</name>
</gene>
<name>A0ABS5HMS8_9RHOB</name>
<dbReference type="SUPFAM" id="SSF54593">
    <property type="entry name" value="Glyoxalase/Bleomycin resistance protein/Dihydroxybiphenyl dioxygenase"/>
    <property type="match status" value="1"/>
</dbReference>
<protein>
    <submittedName>
        <fullName evidence="2">Glyoxalase</fullName>
    </submittedName>
</protein>
<keyword evidence="3" id="KW-1185">Reference proteome</keyword>
<reference evidence="2 3" key="1">
    <citation type="journal article" date="2021" name="Arch. Microbiol.">
        <title>Thalassobius aquimarinus sp. nov., isolated from the Sea of Japan seashore.</title>
        <authorList>
            <person name="Kurilenko V.V."/>
            <person name="Romanenko L.A."/>
            <person name="Chernysheva N.Y."/>
            <person name="Velansky P.V."/>
            <person name="Tekutyeva L.A."/>
            <person name="Isaeva M.P."/>
            <person name="Mikhailov V.V."/>
        </authorList>
    </citation>
    <scope>NUCLEOTIDE SEQUENCE [LARGE SCALE GENOMIC DNA]</scope>
    <source>
        <strain evidence="2 3">KMM 8518</strain>
    </source>
</reference>